<sequence length="41" mass="4222">MLGAISIGATADRSALPDSGNYADFMQPAFDQLLAAAPQPK</sequence>
<proteinExistence type="predicted"/>
<organism evidence="1">
    <name type="scientific">uncultured Mycobacterium sp</name>
    <dbReference type="NCBI Taxonomy" id="171292"/>
    <lineage>
        <taxon>Bacteria</taxon>
        <taxon>Bacillati</taxon>
        <taxon>Actinomycetota</taxon>
        <taxon>Actinomycetes</taxon>
        <taxon>Mycobacteriales</taxon>
        <taxon>Mycobacteriaceae</taxon>
        <taxon>Mycobacterium</taxon>
        <taxon>environmental samples</taxon>
    </lineage>
</organism>
<reference evidence="1" key="1">
    <citation type="submission" date="2016-03" db="EMBL/GenBank/DDBJ databases">
        <authorList>
            <person name="Ploux O."/>
        </authorList>
    </citation>
    <scope>NUCLEOTIDE SEQUENCE</scope>
    <source>
        <strain evidence="1">UC10</strain>
    </source>
</reference>
<name>A0A1Y5PPR2_9MYCO</name>
<accession>A0A1Y5PPR2</accession>
<protein>
    <submittedName>
        <fullName evidence="1">Uncharacterized protein</fullName>
    </submittedName>
</protein>
<gene>
    <name evidence="1" type="ORF">MHPYR_50055</name>
</gene>
<evidence type="ECO:0000313" key="1">
    <source>
        <dbReference type="EMBL" id="SBS77888.1"/>
    </source>
</evidence>
<dbReference type="AlphaFoldDB" id="A0A1Y5PPR2"/>
<dbReference type="EMBL" id="FLQS01000045">
    <property type="protein sequence ID" value="SBS77888.1"/>
    <property type="molecule type" value="Genomic_DNA"/>
</dbReference>